<evidence type="ECO:0000313" key="2">
    <source>
        <dbReference type="Proteomes" id="UP000363590"/>
    </source>
</evidence>
<dbReference type="KEGG" id="atx:GCD22_02527"/>
<gene>
    <name evidence="1" type="ORF">GCD22_02527</name>
</gene>
<organism evidence="1 2">
    <name type="scientific">Acidithiobacillus thiooxidans ATCC 19377</name>
    <dbReference type="NCBI Taxonomy" id="637390"/>
    <lineage>
        <taxon>Bacteria</taxon>
        <taxon>Pseudomonadati</taxon>
        <taxon>Pseudomonadota</taxon>
        <taxon>Acidithiobacillia</taxon>
        <taxon>Acidithiobacillales</taxon>
        <taxon>Acidithiobacillaceae</taxon>
        <taxon>Acidithiobacillus</taxon>
    </lineage>
</organism>
<sequence>MESAGKPSGNPEKQSETFSNLFLDVFLLTQDKGGTLSYSVLCPDFCFCSLVGSGPLIFQKG</sequence>
<dbReference type="Proteomes" id="UP000363590">
    <property type="component" value="Chromosome"/>
</dbReference>
<reference evidence="1 2" key="1">
    <citation type="submission" date="2019-10" db="EMBL/GenBank/DDBJ databases">
        <authorList>
            <person name="Wang R."/>
        </authorList>
    </citation>
    <scope>NUCLEOTIDE SEQUENCE [LARGE SCALE GENOMIC DNA]</scope>
    <source>
        <strain evidence="1 2">ATCC 19377</strain>
    </source>
</reference>
<accession>A0A5P9XTM8</accession>
<dbReference type="EMBL" id="CP045571">
    <property type="protein sequence ID" value="QFX96713.1"/>
    <property type="molecule type" value="Genomic_DNA"/>
</dbReference>
<name>A0A5P9XTM8_ACITH</name>
<protein>
    <submittedName>
        <fullName evidence="1">Uncharacterized protein</fullName>
    </submittedName>
</protein>
<proteinExistence type="predicted"/>
<evidence type="ECO:0000313" key="1">
    <source>
        <dbReference type="EMBL" id="QFX96713.1"/>
    </source>
</evidence>
<dbReference type="AlphaFoldDB" id="A0A5P9XTM8"/>